<protein>
    <submittedName>
        <fullName evidence="2">Uncharacterized protein</fullName>
    </submittedName>
</protein>
<proteinExistence type="predicted"/>
<evidence type="ECO:0000313" key="3">
    <source>
        <dbReference type="Proteomes" id="UP001367676"/>
    </source>
</evidence>
<dbReference type="Proteomes" id="UP001367676">
    <property type="component" value="Unassembled WGS sequence"/>
</dbReference>
<feature type="transmembrane region" description="Helical" evidence="1">
    <location>
        <begin position="43"/>
        <end position="64"/>
    </location>
</feature>
<accession>A0AAN9Y7X2</accession>
<keyword evidence="1" id="KW-0472">Membrane</keyword>
<name>A0AAN9Y7X2_9HEMI</name>
<comment type="caution">
    <text evidence="2">The sequence shown here is derived from an EMBL/GenBank/DDBJ whole genome shotgun (WGS) entry which is preliminary data.</text>
</comment>
<evidence type="ECO:0000313" key="2">
    <source>
        <dbReference type="EMBL" id="KAK7601037.1"/>
    </source>
</evidence>
<keyword evidence="1" id="KW-0812">Transmembrane</keyword>
<dbReference type="AlphaFoldDB" id="A0AAN9Y7X2"/>
<dbReference type="EMBL" id="JBBCAQ010000010">
    <property type="protein sequence ID" value="KAK7601037.1"/>
    <property type="molecule type" value="Genomic_DNA"/>
</dbReference>
<keyword evidence="3" id="KW-1185">Reference proteome</keyword>
<keyword evidence="1" id="KW-1133">Transmembrane helix</keyword>
<gene>
    <name evidence="2" type="ORF">V9T40_008478</name>
</gene>
<organism evidence="2 3">
    <name type="scientific">Parthenolecanium corni</name>
    <dbReference type="NCBI Taxonomy" id="536013"/>
    <lineage>
        <taxon>Eukaryota</taxon>
        <taxon>Metazoa</taxon>
        <taxon>Ecdysozoa</taxon>
        <taxon>Arthropoda</taxon>
        <taxon>Hexapoda</taxon>
        <taxon>Insecta</taxon>
        <taxon>Pterygota</taxon>
        <taxon>Neoptera</taxon>
        <taxon>Paraneoptera</taxon>
        <taxon>Hemiptera</taxon>
        <taxon>Sternorrhyncha</taxon>
        <taxon>Coccoidea</taxon>
        <taxon>Coccidae</taxon>
        <taxon>Parthenolecanium</taxon>
    </lineage>
</organism>
<reference evidence="2 3" key="1">
    <citation type="submission" date="2024-03" db="EMBL/GenBank/DDBJ databases">
        <title>Adaptation during the transition from Ophiocordyceps entomopathogen to insect associate is accompanied by gene loss and intensified selection.</title>
        <authorList>
            <person name="Ward C.M."/>
            <person name="Onetto C.A."/>
            <person name="Borneman A.R."/>
        </authorList>
    </citation>
    <scope>NUCLEOTIDE SEQUENCE [LARGE SCALE GENOMIC DNA]</scope>
    <source>
        <strain evidence="2">AWRI1</strain>
        <tissue evidence="2">Single Adult Female</tissue>
    </source>
</reference>
<sequence>MKDANDEHTKFEIIVERTGFERAYETAKEKTDEKLAQPLRGEAWNFFLLTVLYVLQAIPVRMAMAMPVILQSRGVSSADQVAYLD</sequence>
<evidence type="ECO:0000256" key="1">
    <source>
        <dbReference type="SAM" id="Phobius"/>
    </source>
</evidence>